<dbReference type="PANTHER" id="PTHR41773:SF1">
    <property type="entry name" value="RELA_SPOT DOMAIN-CONTAINING PROTEIN"/>
    <property type="match status" value="1"/>
</dbReference>
<comment type="caution">
    <text evidence="2">The sequence shown here is derived from an EMBL/GenBank/DDBJ whole genome shotgun (WGS) entry which is preliminary data.</text>
</comment>
<dbReference type="Proteomes" id="UP000018415">
    <property type="component" value="Unassembled WGS sequence"/>
</dbReference>
<dbReference type="SMART" id="SM00954">
    <property type="entry name" value="RelA_SpoT"/>
    <property type="match status" value="1"/>
</dbReference>
<dbReference type="Pfam" id="PF04607">
    <property type="entry name" value="RelA_SpoT"/>
    <property type="match status" value="1"/>
</dbReference>
<dbReference type="PANTHER" id="PTHR41773">
    <property type="entry name" value="GTP PYROPHOSPHATASE-RELATED"/>
    <property type="match status" value="1"/>
</dbReference>
<dbReference type="EMBL" id="AYET01000013">
    <property type="protein sequence ID" value="ESK45037.1"/>
    <property type="molecule type" value="Genomic_DNA"/>
</dbReference>
<dbReference type="SUPFAM" id="SSF81301">
    <property type="entry name" value="Nucleotidyltransferase"/>
    <property type="match status" value="1"/>
</dbReference>
<dbReference type="HOGENOM" id="CLU_049162_0_0_6"/>
<evidence type="ECO:0000313" key="3">
    <source>
        <dbReference type="Proteomes" id="UP000018415"/>
    </source>
</evidence>
<feature type="domain" description="RelA/SpoT" evidence="1">
    <location>
        <begin position="65"/>
        <end position="223"/>
    </location>
</feature>
<evidence type="ECO:0000313" key="2">
    <source>
        <dbReference type="EMBL" id="ESK45037.1"/>
    </source>
</evidence>
<evidence type="ECO:0000259" key="1">
    <source>
        <dbReference type="SMART" id="SM00954"/>
    </source>
</evidence>
<keyword evidence="3" id="KW-1185">Reference proteome</keyword>
<dbReference type="GO" id="GO:0015969">
    <property type="term" value="P:guanosine tetraphosphate metabolic process"/>
    <property type="evidence" value="ECO:0007669"/>
    <property type="project" value="InterPro"/>
</dbReference>
<dbReference type="Gene3D" id="3.30.460.10">
    <property type="entry name" value="Beta Polymerase, domain 2"/>
    <property type="match status" value="1"/>
</dbReference>
<reference evidence="2 3" key="1">
    <citation type="submission" date="2013-10" db="EMBL/GenBank/DDBJ databases">
        <title>The Genome Sequence of Acinetobacter indicus CIP 110367.</title>
        <authorList>
            <consortium name="The Broad Institute Genomics Platform"/>
            <consortium name="The Broad Institute Genome Sequencing Center for Infectious Disease"/>
            <person name="Cerqueira G."/>
            <person name="Feldgarden M."/>
            <person name="Courvalin P."/>
            <person name="Grillot-Courvalin C."/>
            <person name="Clermont D."/>
            <person name="Rocha E."/>
            <person name="Yoon E.-J."/>
            <person name="Nemec A."/>
            <person name="Young S.K."/>
            <person name="Zeng Q."/>
            <person name="Gargeya S."/>
            <person name="Fitzgerald M."/>
            <person name="Abouelleil A."/>
            <person name="Alvarado L."/>
            <person name="Berlin A.M."/>
            <person name="Chapman S.B."/>
            <person name="Gainer-Dewar J."/>
            <person name="Goldberg J."/>
            <person name="Gnerre S."/>
            <person name="Griggs A."/>
            <person name="Gujja S."/>
            <person name="Hansen M."/>
            <person name="Howarth C."/>
            <person name="Imamovic A."/>
            <person name="Ireland A."/>
            <person name="Larimer J."/>
            <person name="McCowan C."/>
            <person name="Murphy C."/>
            <person name="Pearson M."/>
            <person name="Poon T.W."/>
            <person name="Priest M."/>
            <person name="Roberts A."/>
            <person name="Saif S."/>
            <person name="Shea T."/>
            <person name="Sykes S."/>
            <person name="Wortman J."/>
            <person name="Nusbaum C."/>
            <person name="Birren B."/>
        </authorList>
    </citation>
    <scope>NUCLEOTIDE SEQUENCE [LARGE SCALE GENOMIC DNA]</scope>
    <source>
        <strain evidence="2 3">CIP 110367</strain>
    </source>
</reference>
<gene>
    <name evidence="2" type="ORF">P253_03069</name>
</gene>
<dbReference type="InterPro" id="IPR007685">
    <property type="entry name" value="RelA_SpoT"/>
</dbReference>
<accession>V2U402</accession>
<dbReference type="eggNOG" id="COG2357">
    <property type="taxonomic scope" value="Bacteria"/>
</dbReference>
<name>V2U402_9GAMM</name>
<organism evidence="2 3">
    <name type="scientific">Acinetobacter indicus CIP 110367</name>
    <dbReference type="NCBI Taxonomy" id="1341679"/>
    <lineage>
        <taxon>Bacteria</taxon>
        <taxon>Pseudomonadati</taxon>
        <taxon>Pseudomonadota</taxon>
        <taxon>Gammaproteobacteria</taxon>
        <taxon>Moraxellales</taxon>
        <taxon>Moraxellaceae</taxon>
        <taxon>Acinetobacter</taxon>
    </lineage>
</organism>
<protein>
    <recommendedName>
        <fullName evidence="1">RelA/SpoT domain-containing protein</fullName>
    </recommendedName>
</protein>
<sequence>MDNIQEYFKDTKDLSAEELSLAKITSRELVAIYEDYSKSLKELETEGIYLSNRLQFCDEVNSVRWRVKDPIHLLTKIVRKRKEAIKANNSESKYLSISVENYKEIITDLIGLRAIYLFKNHWKIIDKYVCNNFRVNKDENIVIYHAHEDDLSFYYENNYVKEINGIELRYIRSEKASKYRSTHYIIDANFPHNFKLELQIRSILDEAWGEIDHFLRYPDHQEDAQLKRQMTVLNGAINGCEELVTTYFKEFQERNIQVLPEVESELNHIAQQTTLNNINTSAEVDSQNLDEKLKNLALYSDTSKYLKNIGIYAELAKHHAALQAAVGGVAG</sequence>
<proteinExistence type="predicted"/>
<dbReference type="InterPro" id="IPR043519">
    <property type="entry name" value="NT_sf"/>
</dbReference>
<feature type="non-terminal residue" evidence="2">
    <location>
        <position position="331"/>
    </location>
</feature>
<dbReference type="CDD" id="cd05399">
    <property type="entry name" value="NT_Rel-Spo_like"/>
    <property type="match status" value="1"/>
</dbReference>
<dbReference type="AlphaFoldDB" id="V2U402"/>